<feature type="region of interest" description="Disordered" evidence="1">
    <location>
        <begin position="88"/>
        <end position="113"/>
    </location>
</feature>
<keyword evidence="4" id="KW-1185">Reference proteome</keyword>
<evidence type="ECO:0000313" key="4">
    <source>
        <dbReference type="Proteomes" id="UP001422074"/>
    </source>
</evidence>
<name>A0ABU9WY97_9MICC</name>
<evidence type="ECO:0000256" key="1">
    <source>
        <dbReference type="SAM" id="MobiDB-lite"/>
    </source>
</evidence>
<protein>
    <recommendedName>
        <fullName evidence="5">DUF2530 domain-containing protein</fullName>
    </recommendedName>
</protein>
<feature type="region of interest" description="Disordered" evidence="1">
    <location>
        <begin position="1"/>
        <end position="29"/>
    </location>
</feature>
<dbReference type="Proteomes" id="UP001422074">
    <property type="component" value="Unassembled WGS sequence"/>
</dbReference>
<accession>A0ABU9WY97</accession>
<keyword evidence="2" id="KW-0472">Membrane</keyword>
<evidence type="ECO:0000256" key="2">
    <source>
        <dbReference type="SAM" id="Phobius"/>
    </source>
</evidence>
<proteinExistence type="predicted"/>
<keyword evidence="2" id="KW-1133">Transmembrane helix</keyword>
<comment type="caution">
    <text evidence="3">The sequence shown here is derived from an EMBL/GenBank/DDBJ whole genome shotgun (WGS) entry which is preliminary data.</text>
</comment>
<evidence type="ECO:0008006" key="5">
    <source>
        <dbReference type="Google" id="ProtNLM"/>
    </source>
</evidence>
<gene>
    <name evidence="3" type="ORF">ABCQ75_06380</name>
</gene>
<keyword evidence="2" id="KW-0812">Transmembrane</keyword>
<organism evidence="3 4">
    <name type="scientific">Sinomonas halotolerans</name>
    <dbReference type="NCBI Taxonomy" id="1644133"/>
    <lineage>
        <taxon>Bacteria</taxon>
        <taxon>Bacillati</taxon>
        <taxon>Actinomycetota</taxon>
        <taxon>Actinomycetes</taxon>
        <taxon>Micrococcales</taxon>
        <taxon>Micrococcaceae</taxon>
        <taxon>Sinomonas</taxon>
    </lineage>
</organism>
<dbReference type="RefSeq" id="WP_345884015.1">
    <property type="nucleotide sequence ID" value="NZ_JBDFRB010000004.1"/>
</dbReference>
<feature type="transmembrane region" description="Helical" evidence="2">
    <location>
        <begin position="33"/>
        <end position="52"/>
    </location>
</feature>
<dbReference type="EMBL" id="JBDFRB010000004">
    <property type="protein sequence ID" value="MEN2744164.1"/>
    <property type="molecule type" value="Genomic_DNA"/>
</dbReference>
<reference evidence="3 4" key="1">
    <citation type="submission" date="2024-05" db="EMBL/GenBank/DDBJ databases">
        <title>Sinomonas sp. nov., isolated from a waste landfill.</title>
        <authorList>
            <person name="Zhao Y."/>
        </authorList>
    </citation>
    <scope>NUCLEOTIDE SEQUENCE [LARGE SCALE GENOMIC DNA]</scope>
    <source>
        <strain evidence="3 4">CCTCC AB2014300</strain>
    </source>
</reference>
<sequence>MSTSGAQEHGTHGRAGHGTAAQKGAVAQRPGPAVGTIVWGAVVMAAGALMLADRLGWLDVEPGYAAAGILLLAGVGLVVGGLLSARRTRPAAHDGDASAPGDGGPGRAPTVTD</sequence>
<feature type="transmembrane region" description="Helical" evidence="2">
    <location>
        <begin position="64"/>
        <end position="83"/>
    </location>
</feature>
<evidence type="ECO:0000313" key="3">
    <source>
        <dbReference type="EMBL" id="MEN2744164.1"/>
    </source>
</evidence>